<dbReference type="GO" id="GO:0016491">
    <property type="term" value="F:oxidoreductase activity"/>
    <property type="evidence" value="ECO:0007669"/>
    <property type="project" value="UniProtKB-KW"/>
</dbReference>
<feature type="region of interest" description="Disordered" evidence="3">
    <location>
        <begin position="36"/>
        <end position="60"/>
    </location>
</feature>
<keyword evidence="1" id="KW-0560">Oxidoreductase</keyword>
<evidence type="ECO:0000256" key="2">
    <source>
        <dbReference type="ARBA" id="ARBA00038396"/>
    </source>
</evidence>
<sequence>MPTAVIVGGGIAGLAGALALSGIGYRVLVLERAPRPPRGSVTQAAPRWQDRPTVPQAGHSHTLTSLGVRVLRERAPQVLAAARAAGAHLLDLTSALPATVPDRAPEPGDSDLVALGCRRSTLELLLHRTVSDTAGVGVRHGVHVTAVELDRTARRVRAVVTDGGERLPADIVVDATGRRALSRTWLRAAGIPLAPDRTSPSGLTGYSRSYTLDVTTRPGPLNRGNAAGDIFGHYAGVLHPGDGGTFSVALAALPGDRALHGLRTPQGFTAAAHATPGLSPWLDDGISTPLGGVRVIACPPNTLRGSAGPLQQPVAGLFPVGDAACVTNPLFGRGMSLALEHAFRIADLLAHRPDVDIAQRRAVARLTHDLFVPWYEQSAASDRLRIARWKAAVAGTPVPTPVRAEGDPLPAFEEVAAAARGDATVWRGLTRVLMTLNTPHEVFGDEEFAERVRRAAPGAAPRPDGVGRQDLVRRVAAAEGALV</sequence>
<reference evidence="4 5" key="1">
    <citation type="submission" date="2016-10" db="EMBL/GenBank/DDBJ databases">
        <title>Genome sequence of Streptomyces sp. MUSC 1.</title>
        <authorList>
            <person name="Lee L.-H."/>
            <person name="Ser H.-L."/>
            <person name="Law J.W.-F."/>
        </authorList>
    </citation>
    <scope>NUCLEOTIDE SEQUENCE [LARGE SCALE GENOMIC DNA]</scope>
    <source>
        <strain evidence="4 5">MUSC 1</strain>
    </source>
</reference>
<protein>
    <recommendedName>
        <fullName evidence="6">FAD-dependent oxidoreductase</fullName>
    </recommendedName>
</protein>
<proteinExistence type="inferred from homology"/>
<comment type="caution">
    <text evidence="4">The sequence shown here is derived from an EMBL/GenBank/DDBJ whole genome shotgun (WGS) entry which is preliminary data.</text>
</comment>
<dbReference type="PANTHER" id="PTHR43747">
    <property type="entry name" value="FAD-BINDING PROTEIN"/>
    <property type="match status" value="1"/>
</dbReference>
<dbReference type="InterPro" id="IPR036188">
    <property type="entry name" value="FAD/NAD-bd_sf"/>
</dbReference>
<comment type="similarity">
    <text evidence="2">Belongs to the flavin-dependent halogenase family. Bacterial tryptophan halogenase subfamily.</text>
</comment>
<evidence type="ECO:0000313" key="5">
    <source>
        <dbReference type="Proteomes" id="UP000179642"/>
    </source>
</evidence>
<keyword evidence="5" id="KW-1185">Reference proteome</keyword>
<dbReference type="EMBL" id="MLYO01000017">
    <property type="protein sequence ID" value="OIK06019.1"/>
    <property type="molecule type" value="Genomic_DNA"/>
</dbReference>
<gene>
    <name evidence="4" type="ORF">BIV23_10025</name>
</gene>
<dbReference type="PANTHER" id="PTHR43747:SF5">
    <property type="entry name" value="FAD-BINDING DOMAIN-CONTAINING PROTEIN"/>
    <property type="match status" value="1"/>
</dbReference>
<dbReference type="Pfam" id="PF13450">
    <property type="entry name" value="NAD_binding_8"/>
    <property type="match status" value="1"/>
</dbReference>
<evidence type="ECO:0000256" key="1">
    <source>
        <dbReference type="ARBA" id="ARBA00023002"/>
    </source>
</evidence>
<dbReference type="Gene3D" id="3.50.50.60">
    <property type="entry name" value="FAD/NAD(P)-binding domain"/>
    <property type="match status" value="1"/>
</dbReference>
<dbReference type="PRINTS" id="PR00420">
    <property type="entry name" value="RNGMNOXGNASE"/>
</dbReference>
<dbReference type="Proteomes" id="UP000179642">
    <property type="component" value="Unassembled WGS sequence"/>
</dbReference>
<dbReference type="RefSeq" id="WP_071380441.1">
    <property type="nucleotide sequence ID" value="NZ_MLYO01000017.1"/>
</dbReference>
<organism evidence="4 5">
    <name type="scientific">Streptomyces monashensis</name>
    <dbReference type="NCBI Taxonomy" id="1678012"/>
    <lineage>
        <taxon>Bacteria</taxon>
        <taxon>Bacillati</taxon>
        <taxon>Actinomycetota</taxon>
        <taxon>Actinomycetes</taxon>
        <taxon>Kitasatosporales</taxon>
        <taxon>Streptomycetaceae</taxon>
        <taxon>Streptomyces</taxon>
    </lineage>
</organism>
<dbReference type="SUPFAM" id="SSF51905">
    <property type="entry name" value="FAD/NAD(P)-binding domain"/>
    <property type="match status" value="1"/>
</dbReference>
<name>A0A1S2QIM5_9ACTN</name>
<evidence type="ECO:0000256" key="3">
    <source>
        <dbReference type="SAM" id="MobiDB-lite"/>
    </source>
</evidence>
<dbReference type="OrthoDB" id="9790035at2"/>
<accession>A0A1S2QIM5</accession>
<evidence type="ECO:0008006" key="6">
    <source>
        <dbReference type="Google" id="ProtNLM"/>
    </source>
</evidence>
<dbReference type="InterPro" id="IPR050816">
    <property type="entry name" value="Flavin-dep_Halogenase_NPB"/>
</dbReference>
<evidence type="ECO:0000313" key="4">
    <source>
        <dbReference type="EMBL" id="OIK06019.1"/>
    </source>
</evidence>
<dbReference type="AlphaFoldDB" id="A0A1S2QIM5"/>